<protein>
    <submittedName>
        <fullName evidence="2">Uncharacterized protein</fullName>
    </submittedName>
</protein>
<proteinExistence type="predicted"/>
<keyword evidence="3" id="KW-1185">Reference proteome</keyword>
<dbReference type="EMBL" id="VFPT01000001">
    <property type="protein sequence ID" value="TQM91508.1"/>
    <property type="molecule type" value="Genomic_DNA"/>
</dbReference>
<comment type="caution">
    <text evidence="2">The sequence shown here is derived from an EMBL/GenBank/DDBJ whole genome shotgun (WGS) entry which is preliminary data.</text>
</comment>
<evidence type="ECO:0000313" key="3">
    <source>
        <dbReference type="Proteomes" id="UP000320582"/>
    </source>
</evidence>
<evidence type="ECO:0000313" key="2">
    <source>
        <dbReference type="EMBL" id="TQM91508.1"/>
    </source>
</evidence>
<accession>A0A543K8U8</accession>
<reference evidence="2 3" key="1">
    <citation type="submission" date="2019-06" db="EMBL/GenBank/DDBJ databases">
        <title>Genomic Encyclopedia of Archaeal and Bacterial Type Strains, Phase II (KMG-II): from individual species to whole genera.</title>
        <authorList>
            <person name="Goeker M."/>
        </authorList>
    </citation>
    <scope>NUCLEOTIDE SEQUENCE [LARGE SCALE GENOMIC DNA]</scope>
    <source>
        <strain evidence="2 3">DSM 18423</strain>
    </source>
</reference>
<sequence>MQPRTNKLCQICEKQKNSCIRCRAGAPHNVAGITAMSALAVLLLMAIILLLNI</sequence>
<evidence type="ECO:0000256" key="1">
    <source>
        <dbReference type="SAM" id="Phobius"/>
    </source>
</evidence>
<dbReference type="Proteomes" id="UP000320582">
    <property type="component" value="Unassembled WGS sequence"/>
</dbReference>
<keyword evidence="1" id="KW-0812">Transmembrane</keyword>
<keyword evidence="1" id="KW-0472">Membrane</keyword>
<organism evidence="2 3">
    <name type="scientific">Roseinatronobacter monicus</name>
    <dbReference type="NCBI Taxonomy" id="393481"/>
    <lineage>
        <taxon>Bacteria</taxon>
        <taxon>Pseudomonadati</taxon>
        <taxon>Pseudomonadota</taxon>
        <taxon>Alphaproteobacteria</taxon>
        <taxon>Rhodobacterales</taxon>
        <taxon>Paracoccaceae</taxon>
        <taxon>Roseinatronobacter</taxon>
    </lineage>
</organism>
<keyword evidence="1" id="KW-1133">Transmembrane helix</keyword>
<dbReference type="AlphaFoldDB" id="A0A543K8U8"/>
<gene>
    <name evidence="2" type="ORF">BD293_0062</name>
</gene>
<feature type="transmembrane region" description="Helical" evidence="1">
    <location>
        <begin position="30"/>
        <end position="51"/>
    </location>
</feature>
<name>A0A543K8U8_9RHOB</name>